<dbReference type="InterPro" id="IPR036397">
    <property type="entry name" value="RNaseH_sf"/>
</dbReference>
<dbReference type="PANTHER" id="PTHR33939">
    <property type="entry name" value="PROTEIN CBG22215"/>
    <property type="match status" value="1"/>
</dbReference>
<dbReference type="Proteomes" id="UP000078046">
    <property type="component" value="Unassembled WGS sequence"/>
</dbReference>
<feature type="non-terminal residue" evidence="1">
    <location>
        <position position="127"/>
    </location>
</feature>
<protein>
    <recommendedName>
        <fullName evidence="3">Tc1-like transposase DDE domain-containing protein</fullName>
    </recommendedName>
</protein>
<evidence type="ECO:0008006" key="3">
    <source>
        <dbReference type="Google" id="ProtNLM"/>
    </source>
</evidence>
<organism evidence="1 2">
    <name type="scientific">Intoshia linei</name>
    <dbReference type="NCBI Taxonomy" id="1819745"/>
    <lineage>
        <taxon>Eukaryota</taxon>
        <taxon>Metazoa</taxon>
        <taxon>Spiralia</taxon>
        <taxon>Lophotrochozoa</taxon>
        <taxon>Mesozoa</taxon>
        <taxon>Orthonectida</taxon>
        <taxon>Rhopaluridae</taxon>
        <taxon>Intoshia</taxon>
    </lineage>
</organism>
<reference evidence="1 2" key="1">
    <citation type="submission" date="2016-04" db="EMBL/GenBank/DDBJ databases">
        <title>The genome of Intoshia linei affirms orthonectids as highly simplified spiralians.</title>
        <authorList>
            <person name="Mikhailov K.V."/>
            <person name="Slusarev G.S."/>
            <person name="Nikitin M.A."/>
            <person name="Logacheva M.D."/>
            <person name="Penin A."/>
            <person name="Aleoshin V."/>
            <person name="Panchin Y.V."/>
        </authorList>
    </citation>
    <scope>NUCLEOTIDE SEQUENCE [LARGE SCALE GENOMIC DNA]</scope>
    <source>
        <strain evidence="1">Intl2013</strain>
        <tissue evidence="1">Whole animal</tissue>
    </source>
</reference>
<name>A0A177ANF8_9BILA</name>
<dbReference type="AlphaFoldDB" id="A0A177ANF8"/>
<gene>
    <name evidence="1" type="ORF">A3Q56_08693</name>
</gene>
<sequence length="127" mass="14852">MDMNVVTEKENMEYTCKKELKNLPNNVPRMSNKKKAFIEYCNKNQIAYNDDMKTELWYKVNKYVQEYVKPVVCSMSEAEGHEVTFSPPYHSDLDPIELIWAISKGEVGRQYSMGTNLSILKDRLEKS</sequence>
<evidence type="ECO:0000313" key="1">
    <source>
        <dbReference type="EMBL" id="OAF63599.1"/>
    </source>
</evidence>
<accession>A0A177ANF8</accession>
<evidence type="ECO:0000313" key="2">
    <source>
        <dbReference type="Proteomes" id="UP000078046"/>
    </source>
</evidence>
<dbReference type="Gene3D" id="3.30.420.10">
    <property type="entry name" value="Ribonuclease H-like superfamily/Ribonuclease H"/>
    <property type="match status" value="1"/>
</dbReference>
<proteinExistence type="predicted"/>
<comment type="caution">
    <text evidence="1">The sequence shown here is derived from an EMBL/GenBank/DDBJ whole genome shotgun (WGS) entry which is preliminary data.</text>
</comment>
<dbReference type="GO" id="GO:0003676">
    <property type="term" value="F:nucleic acid binding"/>
    <property type="evidence" value="ECO:0007669"/>
    <property type="project" value="InterPro"/>
</dbReference>
<dbReference type="EMBL" id="LWCA01003057">
    <property type="protein sequence ID" value="OAF63599.1"/>
    <property type="molecule type" value="Genomic_DNA"/>
</dbReference>
<dbReference type="OrthoDB" id="6511194at2759"/>
<keyword evidence="2" id="KW-1185">Reference proteome</keyword>
<dbReference type="PANTHER" id="PTHR33939:SF1">
    <property type="entry name" value="DUF4371 DOMAIN-CONTAINING PROTEIN"/>
    <property type="match status" value="1"/>
</dbReference>